<sequence length="105" mass="10989">MDGLTAKLEAPDPGTVVIRLDGELDLATRDHLSEAVRAVLPVFRPGALVVDLAGVTVLDSAGIGALVGCWKLAKETGCTLSLRNPRPLAYAQLRLTGLLPVFALS</sequence>
<dbReference type="InterPro" id="IPR036513">
    <property type="entry name" value="STAS_dom_sf"/>
</dbReference>
<proteinExistence type="predicted"/>
<dbReference type="InterPro" id="IPR002645">
    <property type="entry name" value="STAS_dom"/>
</dbReference>
<dbReference type="Pfam" id="PF13466">
    <property type="entry name" value="STAS_2"/>
    <property type="match status" value="1"/>
</dbReference>
<dbReference type="InterPro" id="IPR058548">
    <property type="entry name" value="MlaB-like_STAS"/>
</dbReference>
<evidence type="ECO:0000313" key="3">
    <source>
        <dbReference type="Proteomes" id="UP001501470"/>
    </source>
</evidence>
<dbReference type="CDD" id="cd07043">
    <property type="entry name" value="STAS_anti-anti-sigma_factors"/>
    <property type="match status" value="1"/>
</dbReference>
<dbReference type="EMBL" id="BAAAQD010000028">
    <property type="protein sequence ID" value="GAA1559732.1"/>
    <property type="molecule type" value="Genomic_DNA"/>
</dbReference>
<organism evidence="2 3">
    <name type="scientific">Dactylosporangium maewongense</name>
    <dbReference type="NCBI Taxonomy" id="634393"/>
    <lineage>
        <taxon>Bacteria</taxon>
        <taxon>Bacillati</taxon>
        <taxon>Actinomycetota</taxon>
        <taxon>Actinomycetes</taxon>
        <taxon>Micromonosporales</taxon>
        <taxon>Micromonosporaceae</taxon>
        <taxon>Dactylosporangium</taxon>
    </lineage>
</organism>
<gene>
    <name evidence="2" type="ORF">GCM10009827_096030</name>
</gene>
<feature type="domain" description="STAS" evidence="1">
    <location>
        <begin position="13"/>
        <end position="105"/>
    </location>
</feature>
<dbReference type="PROSITE" id="PS50801">
    <property type="entry name" value="STAS"/>
    <property type="match status" value="1"/>
</dbReference>
<dbReference type="Gene3D" id="3.30.750.24">
    <property type="entry name" value="STAS domain"/>
    <property type="match status" value="1"/>
</dbReference>
<name>A0ABP4NF89_9ACTN</name>
<dbReference type="Proteomes" id="UP001501470">
    <property type="component" value="Unassembled WGS sequence"/>
</dbReference>
<keyword evidence="3" id="KW-1185">Reference proteome</keyword>
<accession>A0ABP4NF89</accession>
<protein>
    <recommendedName>
        <fullName evidence="1">STAS domain-containing protein</fullName>
    </recommendedName>
</protein>
<dbReference type="SUPFAM" id="SSF52091">
    <property type="entry name" value="SpoIIaa-like"/>
    <property type="match status" value="1"/>
</dbReference>
<evidence type="ECO:0000313" key="2">
    <source>
        <dbReference type="EMBL" id="GAA1559732.1"/>
    </source>
</evidence>
<reference evidence="3" key="1">
    <citation type="journal article" date="2019" name="Int. J. Syst. Evol. Microbiol.">
        <title>The Global Catalogue of Microorganisms (GCM) 10K type strain sequencing project: providing services to taxonomists for standard genome sequencing and annotation.</title>
        <authorList>
            <consortium name="The Broad Institute Genomics Platform"/>
            <consortium name="The Broad Institute Genome Sequencing Center for Infectious Disease"/>
            <person name="Wu L."/>
            <person name="Ma J."/>
        </authorList>
    </citation>
    <scope>NUCLEOTIDE SEQUENCE [LARGE SCALE GENOMIC DNA]</scope>
    <source>
        <strain evidence="3">JCM 15933</strain>
    </source>
</reference>
<comment type="caution">
    <text evidence="2">The sequence shown here is derived from an EMBL/GenBank/DDBJ whole genome shotgun (WGS) entry which is preliminary data.</text>
</comment>
<evidence type="ECO:0000259" key="1">
    <source>
        <dbReference type="PROSITE" id="PS50801"/>
    </source>
</evidence>